<organism evidence="1 2">
    <name type="scientific">Plakobranchus ocellatus</name>
    <dbReference type="NCBI Taxonomy" id="259542"/>
    <lineage>
        <taxon>Eukaryota</taxon>
        <taxon>Metazoa</taxon>
        <taxon>Spiralia</taxon>
        <taxon>Lophotrochozoa</taxon>
        <taxon>Mollusca</taxon>
        <taxon>Gastropoda</taxon>
        <taxon>Heterobranchia</taxon>
        <taxon>Euthyneura</taxon>
        <taxon>Panpulmonata</taxon>
        <taxon>Sacoglossa</taxon>
        <taxon>Placobranchoidea</taxon>
        <taxon>Plakobranchidae</taxon>
        <taxon>Plakobranchus</taxon>
    </lineage>
</organism>
<evidence type="ECO:0000313" key="2">
    <source>
        <dbReference type="Proteomes" id="UP000735302"/>
    </source>
</evidence>
<comment type="caution">
    <text evidence="1">The sequence shown here is derived from an EMBL/GenBank/DDBJ whole genome shotgun (WGS) entry which is preliminary data.</text>
</comment>
<reference evidence="1 2" key="1">
    <citation type="journal article" date="2021" name="Elife">
        <title>Chloroplast acquisition without the gene transfer in kleptoplastic sea slugs, Plakobranchus ocellatus.</title>
        <authorList>
            <person name="Maeda T."/>
            <person name="Takahashi S."/>
            <person name="Yoshida T."/>
            <person name="Shimamura S."/>
            <person name="Takaki Y."/>
            <person name="Nagai Y."/>
            <person name="Toyoda A."/>
            <person name="Suzuki Y."/>
            <person name="Arimoto A."/>
            <person name="Ishii H."/>
            <person name="Satoh N."/>
            <person name="Nishiyama T."/>
            <person name="Hasebe M."/>
            <person name="Maruyama T."/>
            <person name="Minagawa J."/>
            <person name="Obokata J."/>
            <person name="Shigenobu S."/>
        </authorList>
    </citation>
    <scope>NUCLEOTIDE SEQUENCE [LARGE SCALE GENOMIC DNA]</scope>
</reference>
<accession>A0AAV3Z0J0</accession>
<gene>
    <name evidence="1" type="ORF">PoB_001450200</name>
</gene>
<evidence type="ECO:0000313" key="1">
    <source>
        <dbReference type="EMBL" id="GFN87996.1"/>
    </source>
</evidence>
<name>A0AAV3Z0J0_9GAST</name>
<proteinExistence type="predicted"/>
<dbReference type="EMBL" id="BLXT01001819">
    <property type="protein sequence ID" value="GFN87996.1"/>
    <property type="molecule type" value="Genomic_DNA"/>
</dbReference>
<sequence length="156" mass="17911">MEILITSGSALCTPLFSAFFGRLIRTVTKRSSFKSFQHDLSFTTRKLKLTGKKPGIDIEEELKVSSRLHWRQPVPTLLIHTNNPCIALMSTRVFSSRVRAKQNKTKTKWRLSRAEKLEITKYGQVLSHKFCLILDSWLTTVLCIFKMVTSVILPQN</sequence>
<dbReference type="Proteomes" id="UP000735302">
    <property type="component" value="Unassembled WGS sequence"/>
</dbReference>
<dbReference type="AlphaFoldDB" id="A0AAV3Z0J0"/>
<keyword evidence="2" id="KW-1185">Reference proteome</keyword>
<protein>
    <submittedName>
        <fullName evidence="1">Uncharacterized protein</fullName>
    </submittedName>
</protein>